<evidence type="ECO:0000256" key="2">
    <source>
        <dbReference type="ARBA" id="ARBA00022741"/>
    </source>
</evidence>
<evidence type="ECO:0000256" key="4">
    <source>
        <dbReference type="PIRSR" id="PIRSR613078-1"/>
    </source>
</evidence>
<dbReference type="InterPro" id="IPR013078">
    <property type="entry name" value="His_Pase_superF_clade-1"/>
</dbReference>
<dbReference type="WBParaSite" id="TREG1_14380.3">
    <property type="protein sequence ID" value="TREG1_14380.3"/>
    <property type="gene ID" value="TREG1_14380"/>
</dbReference>
<keyword evidence="7" id="KW-1185">Reference proteome</keyword>
<dbReference type="PIRSF" id="PIRSF000709">
    <property type="entry name" value="6PFK_2-Ptase"/>
    <property type="match status" value="1"/>
</dbReference>
<feature type="binding site" evidence="5">
    <location>
        <position position="292"/>
    </location>
    <ligand>
        <name>substrate</name>
    </ligand>
</feature>
<dbReference type="FunFam" id="3.40.50.300:FF:000644">
    <property type="entry name" value="GpmB, Fructose-2,6-bisphosphatase"/>
    <property type="match status" value="1"/>
</dbReference>
<dbReference type="Gene3D" id="3.40.50.300">
    <property type="entry name" value="P-loop containing nucleotide triphosphate hydrolases"/>
    <property type="match status" value="1"/>
</dbReference>
<evidence type="ECO:0000256" key="1">
    <source>
        <dbReference type="ARBA" id="ARBA00008408"/>
    </source>
</evidence>
<dbReference type="Pfam" id="PF01591">
    <property type="entry name" value="6PF2K"/>
    <property type="match status" value="1"/>
</dbReference>
<dbReference type="PANTHER" id="PTHR10606:SF44">
    <property type="entry name" value="6-PHOSPHOFRUCTO 2-KINASE_FRUCTOSE 2,6-BISPHOSPHATASE LONG FORM"/>
    <property type="match status" value="1"/>
</dbReference>
<dbReference type="GO" id="GO:0003873">
    <property type="term" value="F:6-phosphofructo-2-kinase activity"/>
    <property type="evidence" value="ECO:0007669"/>
    <property type="project" value="InterPro"/>
</dbReference>
<comment type="similarity">
    <text evidence="1">In the C-terminal section; belongs to the phosphoglycerate mutase family.</text>
</comment>
<dbReference type="PANTHER" id="PTHR10606">
    <property type="entry name" value="6-PHOSPHOFRUCTO-2-KINASE/FRUCTOSE-2,6-BISPHOSPHATASE"/>
    <property type="match status" value="1"/>
</dbReference>
<feature type="binding site" evidence="5">
    <location>
        <begin position="242"/>
        <end position="249"/>
    </location>
    <ligand>
        <name>substrate</name>
    </ligand>
</feature>
<dbReference type="Gene3D" id="3.40.50.1240">
    <property type="entry name" value="Phosphoglycerate mutase-like"/>
    <property type="match status" value="1"/>
</dbReference>
<dbReference type="SUPFAM" id="SSF52540">
    <property type="entry name" value="P-loop containing nucleoside triphosphate hydrolases"/>
    <property type="match status" value="1"/>
</dbReference>
<feature type="domain" description="6-phosphofructo-2-kinase" evidence="6">
    <location>
        <begin position="22"/>
        <end position="234"/>
    </location>
</feature>
<dbReference type="Proteomes" id="UP000050795">
    <property type="component" value="Unassembled WGS sequence"/>
</dbReference>
<feature type="active site" description="Tele-phosphohistidine intermediate" evidence="4">
    <location>
        <position position="243"/>
    </location>
</feature>
<dbReference type="GO" id="GO:0006000">
    <property type="term" value="P:fructose metabolic process"/>
    <property type="evidence" value="ECO:0007669"/>
    <property type="project" value="InterPro"/>
</dbReference>
<dbReference type="InterPro" id="IPR013079">
    <property type="entry name" value="6Phosfructo_kin"/>
</dbReference>
<reference evidence="7" key="1">
    <citation type="submission" date="2022-06" db="EMBL/GenBank/DDBJ databases">
        <authorList>
            <person name="Berger JAMES D."/>
            <person name="Berger JAMES D."/>
        </authorList>
    </citation>
    <scope>NUCLEOTIDE SEQUENCE [LARGE SCALE GENOMIC DNA]</scope>
</reference>
<organism evidence="7 8">
    <name type="scientific">Trichobilharzia regenti</name>
    <name type="common">Nasal bird schistosome</name>
    <dbReference type="NCBI Taxonomy" id="157069"/>
    <lineage>
        <taxon>Eukaryota</taxon>
        <taxon>Metazoa</taxon>
        <taxon>Spiralia</taxon>
        <taxon>Lophotrochozoa</taxon>
        <taxon>Platyhelminthes</taxon>
        <taxon>Trematoda</taxon>
        <taxon>Digenea</taxon>
        <taxon>Strigeidida</taxon>
        <taxon>Schistosomatoidea</taxon>
        <taxon>Schistosomatidae</taxon>
        <taxon>Trichobilharzia</taxon>
    </lineage>
</organism>
<accession>A0AA85J5U1</accession>
<dbReference type="GO" id="GO:0004331">
    <property type="term" value="F:fructose-2,6-bisphosphate 2-phosphatase activity"/>
    <property type="evidence" value="ECO:0007669"/>
    <property type="project" value="TreeGrafter"/>
</dbReference>
<dbReference type="CDD" id="cd07067">
    <property type="entry name" value="HP_PGM_like"/>
    <property type="match status" value="1"/>
</dbReference>
<protein>
    <recommendedName>
        <fullName evidence="6">6-phosphofructo-2-kinase domain-containing protein</fullName>
    </recommendedName>
</protein>
<evidence type="ECO:0000259" key="6">
    <source>
        <dbReference type="Pfam" id="PF01591"/>
    </source>
</evidence>
<feature type="active site" description="Proton donor/acceptor" evidence="4">
    <location>
        <position position="313"/>
    </location>
</feature>
<dbReference type="PROSITE" id="PS00175">
    <property type="entry name" value="PG_MUTASE"/>
    <property type="match status" value="1"/>
</dbReference>
<dbReference type="InterPro" id="IPR001345">
    <property type="entry name" value="PG/BPGM_mutase_AS"/>
</dbReference>
<dbReference type="SUPFAM" id="SSF53254">
    <property type="entry name" value="Phosphoglycerate mutase-like"/>
    <property type="match status" value="1"/>
</dbReference>
<keyword evidence="2" id="KW-0547">Nucleotide-binding</keyword>
<dbReference type="GO" id="GO:0005829">
    <property type="term" value="C:cytosol"/>
    <property type="evidence" value="ECO:0007669"/>
    <property type="project" value="TreeGrafter"/>
</dbReference>
<dbReference type="InterPro" id="IPR003094">
    <property type="entry name" value="6Pfruct_kin"/>
</dbReference>
<evidence type="ECO:0000256" key="3">
    <source>
        <dbReference type="ARBA" id="ARBA00022840"/>
    </source>
</evidence>
<evidence type="ECO:0000313" key="7">
    <source>
        <dbReference type="Proteomes" id="UP000050795"/>
    </source>
</evidence>
<dbReference type="SMART" id="SM00855">
    <property type="entry name" value="PGAM"/>
    <property type="match status" value="1"/>
</dbReference>
<dbReference type="Pfam" id="PF00300">
    <property type="entry name" value="His_Phos_1"/>
    <property type="match status" value="1"/>
</dbReference>
<evidence type="ECO:0000256" key="5">
    <source>
        <dbReference type="PIRSR" id="PIRSR613078-2"/>
    </source>
</evidence>
<proteinExistence type="inferred from homology"/>
<dbReference type="InterPro" id="IPR027417">
    <property type="entry name" value="P-loop_NTPase"/>
</dbReference>
<dbReference type="InterPro" id="IPR029033">
    <property type="entry name" value="His_PPase_superfam"/>
</dbReference>
<evidence type="ECO:0000313" key="8">
    <source>
        <dbReference type="WBParaSite" id="TREG1_14380.3"/>
    </source>
</evidence>
<dbReference type="GO" id="GO:0006003">
    <property type="term" value="P:fructose 2,6-bisphosphate metabolic process"/>
    <property type="evidence" value="ECO:0007669"/>
    <property type="project" value="InterPro"/>
</dbReference>
<dbReference type="AlphaFoldDB" id="A0AA85J5U1"/>
<reference evidence="8" key="2">
    <citation type="submission" date="2023-11" db="UniProtKB">
        <authorList>
            <consortium name="WormBaseParasite"/>
        </authorList>
    </citation>
    <scope>IDENTIFICATION</scope>
</reference>
<dbReference type="PRINTS" id="PR00991">
    <property type="entry name" value="6PFRUCTKNASE"/>
</dbReference>
<dbReference type="GO" id="GO:0005524">
    <property type="term" value="F:ATP binding"/>
    <property type="evidence" value="ECO:0007669"/>
    <property type="project" value="UniProtKB-KW"/>
</dbReference>
<name>A0AA85J5U1_TRIRE</name>
<keyword evidence="3" id="KW-0067">ATP-binding</keyword>
<sequence>MSFDRRISMDIAPLADWKYCSSEEKTVVVLVGLPARGKSYISTKLSRYLNWVGINTRVFNVGAYRRRHMKTCNDHTYFSDDNNEGVAVRQKIASEALDDLLSWLTSEVGEIAVFDATNTTRQRRLWIMERCKAHNLQVIFVESICKDKKLIQENVLEVKVNSPDYESMDKEEALRDFLKRIEHYEKRYESIDDDLDKDWSYIKIFDQGKRYLANRIEGNINSRIVYYLMNIRVNKRTIYLTRHGETDLNLQGRIGGDGSLSERGKLYGQKLAVFMEQEKLQNLKVWTSYFKRTIQTADKIKCSQIRYWKALDELDAGVCDGMTYDEIQEKYPDDFARRDANKYHYRYPMGESYHDLVTRLEPVIMELERQTSVLVICHQAVARCLLAYFEDKDKVITRIPVANYPHPLYRLKLSVNFCQITRNIQVDWLGKIDSQLITIICVFSGLDQSELRDEIKLNSCFVIISGHSCISHIVLLM</sequence>